<proteinExistence type="predicted"/>
<dbReference type="RefSeq" id="WP_093250865.1">
    <property type="nucleotide sequence ID" value="NZ_FNGP01000003.1"/>
</dbReference>
<evidence type="ECO:0000313" key="1">
    <source>
        <dbReference type="EMBL" id="SDL48662.1"/>
    </source>
</evidence>
<dbReference type="AlphaFoldDB" id="A0A1G9KGB7"/>
<keyword evidence="2" id="KW-1185">Reference proteome</keyword>
<dbReference type="Proteomes" id="UP000199475">
    <property type="component" value="Unassembled WGS sequence"/>
</dbReference>
<sequence>MSVTPARELAEQLRDANRRKRDAAMDEVRFLVGLAEQYTLPEDDGLHPELHDHGVSVGDLGLPKISEFLSLEVGALLGISTRKATTMIVESLHLRHGLPSLWRAADELRIDVDRALRAAGKCSQLSREVAERVVKRWLRIQHKFSWAGAFKKLDEIIIDESPLDSAEAERSNLDGRHFFIRQAVHGTVDVHANLDVLDAQLLRAAVSRMAEVLASVEGDEDLLSVRESKALGVLAQPAYALALLQKAAQQPLVPAPDFDPSDEIARERFHTATHGAPRLPLPDEDPAGHDSCLGRLCGRITEPLETLRHPVELHVHIDASGLPDGGVARIERAGAVTTETLRWLLMDRPVRVHPVIDLPTLRSQNGYRPSDRMRAAITSIFPTEPFPFSTNNSRRLELDHTVAFTAAGPPGQTGVGNLAPLTTRVHRAKTAGHWQLEQPEPGVMVWRSPLGFRYRVAVDSTEVLS</sequence>
<evidence type="ECO:0008006" key="3">
    <source>
        <dbReference type="Google" id="ProtNLM"/>
    </source>
</evidence>
<dbReference type="EMBL" id="FNGP01000003">
    <property type="protein sequence ID" value="SDL48662.1"/>
    <property type="molecule type" value="Genomic_DNA"/>
</dbReference>
<dbReference type="STRING" id="686624.SAMN04488242_1615"/>
<organism evidence="1 2">
    <name type="scientific">Tessaracoccus oleiagri</name>
    <dbReference type="NCBI Taxonomy" id="686624"/>
    <lineage>
        <taxon>Bacteria</taxon>
        <taxon>Bacillati</taxon>
        <taxon>Actinomycetota</taxon>
        <taxon>Actinomycetes</taxon>
        <taxon>Propionibacteriales</taxon>
        <taxon>Propionibacteriaceae</taxon>
        <taxon>Tessaracoccus</taxon>
    </lineage>
</organism>
<evidence type="ECO:0000313" key="2">
    <source>
        <dbReference type="Proteomes" id="UP000199475"/>
    </source>
</evidence>
<name>A0A1G9KGB7_9ACTN</name>
<accession>A0A1G9KGB7</accession>
<gene>
    <name evidence="1" type="ORF">SAMN04488242_1615</name>
</gene>
<protein>
    <recommendedName>
        <fullName evidence="3">DUF222 domain-containing protein</fullName>
    </recommendedName>
</protein>
<dbReference type="OrthoDB" id="3790359at2"/>
<reference evidence="1 2" key="1">
    <citation type="submission" date="2016-10" db="EMBL/GenBank/DDBJ databases">
        <authorList>
            <person name="de Groot N.N."/>
        </authorList>
    </citation>
    <scope>NUCLEOTIDE SEQUENCE [LARGE SCALE GENOMIC DNA]</scope>
    <source>
        <strain evidence="1 2">CGMCC 1.9159</strain>
    </source>
</reference>